<dbReference type="AlphaFoldDB" id="A0A934TPK3"/>
<feature type="transmembrane region" description="Helical" evidence="1">
    <location>
        <begin position="78"/>
        <end position="95"/>
    </location>
</feature>
<keyword evidence="1" id="KW-0812">Transmembrane</keyword>
<sequence>MKAILVVVAAVTFIASPLFTSGFGGFDPNLFPIPQVRPPVQPAGYAFSIWGLIYVWLLAHAGYGLLMRAEDAAWDAGRWWLIASLGVGASWIAVANTNAPWATVLIWVMLAGALGALWHAPGAAGPRDRWLGQAPLGIYAGWLTAASWVAVGFMLGGYGVLAPIWAAAVCLLAAAAMAVTVQLRLPQVPEYGITVVWALVAVVVANATRSWPIAGLAIVAVAAMMLTLARAAALRSGTRA</sequence>
<feature type="transmembrane region" description="Helical" evidence="1">
    <location>
        <begin position="162"/>
        <end position="181"/>
    </location>
</feature>
<name>A0A934TPK3_9RHOB</name>
<feature type="transmembrane region" description="Helical" evidence="1">
    <location>
        <begin position="213"/>
        <end position="233"/>
    </location>
</feature>
<dbReference type="Proteomes" id="UP000706333">
    <property type="component" value="Unassembled WGS sequence"/>
</dbReference>
<protein>
    <recommendedName>
        <fullName evidence="4">TspO and MBR related proteins</fullName>
    </recommendedName>
</protein>
<reference evidence="2" key="1">
    <citation type="submission" date="2017-05" db="EMBL/GenBank/DDBJ databases">
        <authorList>
            <person name="Imhoff J.F."/>
            <person name="Rahn T."/>
            <person name="Kuenzel S."/>
            <person name="Neulinger S.C."/>
        </authorList>
    </citation>
    <scope>NUCLEOTIDE SEQUENCE</scope>
    <source>
        <strain evidence="2">LMG 28126</strain>
    </source>
</reference>
<feature type="transmembrane region" description="Helical" evidence="1">
    <location>
        <begin position="188"/>
        <end position="207"/>
    </location>
</feature>
<gene>
    <name evidence="2" type="ORF">CCR87_16070</name>
</gene>
<proteinExistence type="predicted"/>
<keyword evidence="1" id="KW-1133">Transmembrane helix</keyword>
<keyword evidence="3" id="KW-1185">Reference proteome</keyword>
<feature type="transmembrane region" description="Helical" evidence="1">
    <location>
        <begin position="136"/>
        <end position="156"/>
    </location>
</feature>
<organism evidence="2 3">
    <name type="scientific">Rhodobaculum claviforme</name>
    <dbReference type="NCBI Taxonomy" id="1549854"/>
    <lineage>
        <taxon>Bacteria</taxon>
        <taxon>Pseudomonadati</taxon>
        <taxon>Pseudomonadota</taxon>
        <taxon>Alphaproteobacteria</taxon>
        <taxon>Rhodobacterales</taxon>
        <taxon>Paracoccaceae</taxon>
        <taxon>Rhodobaculum</taxon>
    </lineage>
</organism>
<comment type="caution">
    <text evidence="2">The sequence shown here is derived from an EMBL/GenBank/DDBJ whole genome shotgun (WGS) entry which is preliminary data.</text>
</comment>
<dbReference type="EMBL" id="NHSD01000327">
    <property type="protein sequence ID" value="MBK5928833.1"/>
    <property type="molecule type" value="Genomic_DNA"/>
</dbReference>
<feature type="transmembrane region" description="Helical" evidence="1">
    <location>
        <begin position="44"/>
        <end position="66"/>
    </location>
</feature>
<keyword evidence="1" id="KW-0472">Membrane</keyword>
<evidence type="ECO:0000256" key="1">
    <source>
        <dbReference type="SAM" id="Phobius"/>
    </source>
</evidence>
<dbReference type="PANTHER" id="PTHR33802">
    <property type="entry name" value="SI:CH211-161H7.5-RELATED"/>
    <property type="match status" value="1"/>
</dbReference>
<evidence type="ECO:0000313" key="2">
    <source>
        <dbReference type="EMBL" id="MBK5928833.1"/>
    </source>
</evidence>
<evidence type="ECO:0008006" key="4">
    <source>
        <dbReference type="Google" id="ProtNLM"/>
    </source>
</evidence>
<evidence type="ECO:0000313" key="3">
    <source>
        <dbReference type="Proteomes" id="UP000706333"/>
    </source>
</evidence>
<dbReference type="PANTHER" id="PTHR33802:SF1">
    <property type="entry name" value="XK-RELATED PROTEIN"/>
    <property type="match status" value="1"/>
</dbReference>
<accession>A0A934TPK3</accession>
<reference evidence="2" key="2">
    <citation type="journal article" date="2020" name="Microorganisms">
        <title>Osmotic Adaptation and Compatible Solute Biosynthesis of Phototrophic Bacteria as Revealed from Genome Analyses.</title>
        <authorList>
            <person name="Imhoff J.F."/>
            <person name="Rahn T."/>
            <person name="Kunzel S."/>
            <person name="Keller A."/>
            <person name="Neulinger S.C."/>
        </authorList>
    </citation>
    <scope>NUCLEOTIDE SEQUENCE</scope>
    <source>
        <strain evidence="2">LMG 28126</strain>
    </source>
</reference>
<feature type="transmembrane region" description="Helical" evidence="1">
    <location>
        <begin position="101"/>
        <end position="124"/>
    </location>
</feature>